<evidence type="ECO:0000256" key="4">
    <source>
        <dbReference type="ARBA" id="ARBA00007637"/>
    </source>
</evidence>
<dbReference type="GO" id="GO:0006012">
    <property type="term" value="P:galactose metabolic process"/>
    <property type="evidence" value="ECO:0007669"/>
    <property type="project" value="UniProtKB-KW"/>
</dbReference>
<dbReference type="RefSeq" id="WP_058750514.1">
    <property type="nucleotide sequence ID" value="NZ_LDRC01000081.1"/>
</dbReference>
<evidence type="ECO:0000256" key="1">
    <source>
        <dbReference type="ARBA" id="ARBA00000083"/>
    </source>
</evidence>
<keyword evidence="7" id="KW-0520">NAD</keyword>
<comment type="pathway">
    <text evidence="3">Carbohydrate metabolism; galactose metabolism.</text>
</comment>
<dbReference type="Gene3D" id="3.40.50.720">
    <property type="entry name" value="NAD(P)-binding Rossmann-like Domain"/>
    <property type="match status" value="1"/>
</dbReference>
<dbReference type="Proteomes" id="UP000072763">
    <property type="component" value="Unassembled WGS sequence"/>
</dbReference>
<evidence type="ECO:0000256" key="7">
    <source>
        <dbReference type="ARBA" id="ARBA00023027"/>
    </source>
</evidence>
<gene>
    <name evidence="13" type="ORF">NS359_13900</name>
</gene>
<dbReference type="PATRIC" id="fig|465820.4.peg.3146"/>
<comment type="cofactor">
    <cofactor evidence="2">
        <name>NAD(+)</name>
        <dbReference type="ChEBI" id="CHEBI:57540"/>
    </cofactor>
</comment>
<keyword evidence="9" id="KW-0413">Isomerase</keyword>
<protein>
    <recommendedName>
        <fullName evidence="6">UDP-glucose 4-epimerase</fullName>
        <ecNumber evidence="5">5.1.3.2</ecNumber>
    </recommendedName>
    <alternativeName>
        <fullName evidence="11">Galactowaldenase</fullName>
    </alternativeName>
    <alternativeName>
        <fullName evidence="10">UDP-galactose 4-epimerase</fullName>
    </alternativeName>
</protein>
<dbReference type="PANTHER" id="PTHR43725:SF47">
    <property type="entry name" value="UDP-GLUCOSE 4-EPIMERASE"/>
    <property type="match status" value="1"/>
</dbReference>
<evidence type="ECO:0000256" key="2">
    <source>
        <dbReference type="ARBA" id="ARBA00001911"/>
    </source>
</evidence>
<evidence type="ECO:0000313" key="14">
    <source>
        <dbReference type="Proteomes" id="UP000072763"/>
    </source>
</evidence>
<dbReference type="InterPro" id="IPR036291">
    <property type="entry name" value="NAD(P)-bd_dom_sf"/>
</dbReference>
<evidence type="ECO:0000313" key="13">
    <source>
        <dbReference type="EMBL" id="KTR49982.1"/>
    </source>
</evidence>
<dbReference type="PANTHER" id="PTHR43725">
    <property type="entry name" value="UDP-GLUCOSE 4-EPIMERASE"/>
    <property type="match status" value="1"/>
</dbReference>
<evidence type="ECO:0000259" key="12">
    <source>
        <dbReference type="Pfam" id="PF01370"/>
    </source>
</evidence>
<evidence type="ECO:0000256" key="10">
    <source>
        <dbReference type="ARBA" id="ARBA00031367"/>
    </source>
</evidence>
<evidence type="ECO:0000256" key="9">
    <source>
        <dbReference type="ARBA" id="ARBA00023235"/>
    </source>
</evidence>
<dbReference type="InterPro" id="IPR001509">
    <property type="entry name" value="Epimerase_deHydtase"/>
</dbReference>
<dbReference type="SUPFAM" id="SSF51735">
    <property type="entry name" value="NAD(P)-binding Rossmann-fold domains"/>
    <property type="match status" value="1"/>
</dbReference>
<accession>A0A147DMT1</accession>
<sequence length="331" mass="36457">MTGPSVLFIGGSGIISAACVREAVEQGFDVTVLNRGETDKRPIPESVTRLQADVSDRTALEAAIGDQRWDVVIDFVAFTPDQVQRDVEVFTGRTRQYVFISSASAYQTPATHLPITESTPLKNPFWQYSRDKIACEDLLTKAYREDDFPMTIIRPSHTYDETLVPFSGGWTVLGRMRAGKPIVVCGDGSSLWTITHARDFAVGFVGLLDRAEAIGEAFHITGDEAPTWDRIAHELAAAAGVDDLQIVHVPSDAIDALDADWGASLLGDKANTSVFDNTKVQTLVPEFAQTTSIRQGAREIVAWFDADPSRQVTDERLDGLMDQLVERWQVR</sequence>
<feature type="domain" description="NAD-dependent epimerase/dehydratase" evidence="12">
    <location>
        <begin position="7"/>
        <end position="218"/>
    </location>
</feature>
<dbReference type="EMBL" id="LDRC01000081">
    <property type="protein sequence ID" value="KTR49982.1"/>
    <property type="molecule type" value="Genomic_DNA"/>
</dbReference>
<comment type="caution">
    <text evidence="13">The sequence shown here is derived from an EMBL/GenBank/DDBJ whole genome shotgun (WGS) entry which is preliminary data.</text>
</comment>
<dbReference type="EC" id="5.1.3.2" evidence="5"/>
<evidence type="ECO:0000256" key="3">
    <source>
        <dbReference type="ARBA" id="ARBA00004947"/>
    </source>
</evidence>
<name>A0A147DMT1_9MICO</name>
<comment type="similarity">
    <text evidence="4">Belongs to the NAD(P)-dependent epimerase/dehydratase family.</text>
</comment>
<keyword evidence="8" id="KW-0299">Galactose metabolism</keyword>
<keyword evidence="8" id="KW-0119">Carbohydrate metabolism</keyword>
<dbReference type="OrthoDB" id="9776016at2"/>
<dbReference type="STRING" id="465820.NS263_13130"/>
<evidence type="ECO:0000256" key="6">
    <source>
        <dbReference type="ARBA" id="ARBA00018569"/>
    </source>
</evidence>
<dbReference type="Pfam" id="PF01370">
    <property type="entry name" value="Epimerase"/>
    <property type="match status" value="1"/>
</dbReference>
<dbReference type="CDD" id="cd05265">
    <property type="entry name" value="SDR_a1"/>
    <property type="match status" value="1"/>
</dbReference>
<proteinExistence type="inferred from homology"/>
<dbReference type="GO" id="GO:0005829">
    <property type="term" value="C:cytosol"/>
    <property type="evidence" value="ECO:0007669"/>
    <property type="project" value="TreeGrafter"/>
</dbReference>
<evidence type="ECO:0000256" key="8">
    <source>
        <dbReference type="ARBA" id="ARBA00023144"/>
    </source>
</evidence>
<organism evidence="13 14">
    <name type="scientific">Curtobacterium oceanosedimentum</name>
    <dbReference type="NCBI Taxonomy" id="465820"/>
    <lineage>
        <taxon>Bacteria</taxon>
        <taxon>Bacillati</taxon>
        <taxon>Actinomycetota</taxon>
        <taxon>Actinomycetes</taxon>
        <taxon>Micrococcales</taxon>
        <taxon>Microbacteriaceae</taxon>
        <taxon>Curtobacterium</taxon>
    </lineage>
</organism>
<reference evidence="13 14" key="1">
    <citation type="journal article" date="2016" name="Front. Microbiol.">
        <title>Genomic Resource of Rice Seed Associated Bacteria.</title>
        <authorList>
            <person name="Midha S."/>
            <person name="Bansal K."/>
            <person name="Sharma S."/>
            <person name="Kumar N."/>
            <person name="Patil P.P."/>
            <person name="Chaudhry V."/>
            <person name="Patil P.B."/>
        </authorList>
    </citation>
    <scope>NUCLEOTIDE SEQUENCE [LARGE SCALE GENOMIC DNA]</scope>
    <source>
        <strain evidence="13 14">NS359</strain>
    </source>
</reference>
<dbReference type="GO" id="GO:0003978">
    <property type="term" value="F:UDP-glucose 4-epimerase activity"/>
    <property type="evidence" value="ECO:0007669"/>
    <property type="project" value="UniProtKB-EC"/>
</dbReference>
<evidence type="ECO:0000256" key="11">
    <source>
        <dbReference type="ARBA" id="ARBA00033067"/>
    </source>
</evidence>
<comment type="catalytic activity">
    <reaction evidence="1">
        <text>UDP-alpha-D-glucose = UDP-alpha-D-galactose</text>
        <dbReference type="Rhea" id="RHEA:22168"/>
        <dbReference type="ChEBI" id="CHEBI:58885"/>
        <dbReference type="ChEBI" id="CHEBI:66914"/>
        <dbReference type="EC" id="5.1.3.2"/>
    </reaction>
</comment>
<evidence type="ECO:0000256" key="5">
    <source>
        <dbReference type="ARBA" id="ARBA00013189"/>
    </source>
</evidence>
<dbReference type="AlphaFoldDB" id="A0A147DMT1"/>